<keyword evidence="3" id="KW-1185">Reference proteome</keyword>
<dbReference type="EMBL" id="JAAGBB010000121">
    <property type="protein sequence ID" value="MBR0669458.1"/>
    <property type="molecule type" value="Genomic_DNA"/>
</dbReference>
<reference evidence="3" key="1">
    <citation type="journal article" date="2021" name="Syst. Appl. Microbiol.">
        <title>Roseomonas hellenica sp. nov., isolated from roots of wild-growing Alkanna tinctoria.</title>
        <authorList>
            <person name="Rat A."/>
            <person name="Naranjo H.D."/>
            <person name="Lebbe L."/>
            <person name="Cnockaert M."/>
            <person name="Krigas N."/>
            <person name="Grigoriadou K."/>
            <person name="Maloupa E."/>
            <person name="Willems A."/>
        </authorList>
    </citation>
    <scope>NUCLEOTIDE SEQUENCE [LARGE SCALE GENOMIC DNA]</scope>
    <source>
        <strain evidence="3">LMG 31523</strain>
    </source>
</reference>
<evidence type="ECO:0000256" key="1">
    <source>
        <dbReference type="SAM" id="Phobius"/>
    </source>
</evidence>
<keyword evidence="1" id="KW-0472">Membrane</keyword>
<evidence type="ECO:0000313" key="3">
    <source>
        <dbReference type="Proteomes" id="UP001196870"/>
    </source>
</evidence>
<feature type="non-terminal residue" evidence="2">
    <location>
        <position position="183"/>
    </location>
</feature>
<evidence type="ECO:0000313" key="2">
    <source>
        <dbReference type="EMBL" id="MBR0669458.1"/>
    </source>
</evidence>
<dbReference type="Proteomes" id="UP001196870">
    <property type="component" value="Unassembled WGS sequence"/>
</dbReference>
<name>A0ABS5FAG9_9PROT</name>
<keyword evidence="1" id="KW-0812">Transmembrane</keyword>
<keyword evidence="1" id="KW-1133">Transmembrane helix</keyword>
<protein>
    <submittedName>
        <fullName evidence="2">Uncharacterized protein</fullName>
    </submittedName>
</protein>
<organism evidence="2 3">
    <name type="scientific">Plastoroseomonas hellenica</name>
    <dbReference type="NCBI Taxonomy" id="2687306"/>
    <lineage>
        <taxon>Bacteria</taxon>
        <taxon>Pseudomonadati</taxon>
        <taxon>Pseudomonadota</taxon>
        <taxon>Alphaproteobacteria</taxon>
        <taxon>Acetobacterales</taxon>
        <taxon>Acetobacteraceae</taxon>
        <taxon>Plastoroseomonas</taxon>
    </lineage>
</organism>
<comment type="caution">
    <text evidence="2">The sequence shown here is derived from an EMBL/GenBank/DDBJ whole genome shotgun (WGS) entry which is preliminary data.</text>
</comment>
<sequence length="183" mass="18206">MTLDSLWPWRAVPVALAVALLWVFGLRRAGQPALAPAGLGLGLAVGWMVTIGLVTATPRHLIDRLPMLAAGLALLGLVLAGILRGRLAGLGFPAAILAVLAGAWWMAGAPAWGAGLWRVLPVLLGVAAMGLALLLRLDGPSDGVRAGLALAAGLLAAGAPGPLPVLAVVLAAAAFGALLPGAE</sequence>
<feature type="transmembrane region" description="Helical" evidence="1">
    <location>
        <begin position="149"/>
        <end position="179"/>
    </location>
</feature>
<feature type="transmembrane region" description="Helical" evidence="1">
    <location>
        <begin position="6"/>
        <end position="26"/>
    </location>
</feature>
<proteinExistence type="predicted"/>
<accession>A0ABS5FAG9</accession>
<feature type="transmembrane region" description="Helical" evidence="1">
    <location>
        <begin position="65"/>
        <end position="83"/>
    </location>
</feature>
<feature type="transmembrane region" description="Helical" evidence="1">
    <location>
        <begin position="90"/>
        <end position="107"/>
    </location>
</feature>
<gene>
    <name evidence="2" type="ORF">GXW71_34260</name>
</gene>
<feature type="transmembrane region" description="Helical" evidence="1">
    <location>
        <begin position="119"/>
        <end position="137"/>
    </location>
</feature>
<feature type="transmembrane region" description="Helical" evidence="1">
    <location>
        <begin position="33"/>
        <end position="53"/>
    </location>
</feature>